<protein>
    <submittedName>
        <fullName evidence="1">Uncharacterized protein</fullName>
    </submittedName>
</protein>
<dbReference type="PIR" id="T31242">
    <property type="entry name" value="T31242"/>
</dbReference>
<organism evidence="1">
    <name type="scientific">Novosphingobium aromaticivorans</name>
    <name type="common">Sphingomonas aromaticivorans</name>
    <dbReference type="NCBI Taxonomy" id="48935"/>
    <lineage>
        <taxon>Bacteria</taxon>
        <taxon>Pseudomonadati</taxon>
        <taxon>Pseudomonadota</taxon>
        <taxon>Alphaproteobacteria</taxon>
        <taxon>Sphingomonadales</taxon>
        <taxon>Sphingomonadaceae</taxon>
        <taxon>Novosphingobium</taxon>
    </lineage>
</organism>
<proteinExistence type="predicted"/>
<sequence length="177" mass="19821">MPDRELKFPFSAIRFAASGIVIAEQGIGLPESLPPARIRQIYNLEPLCLPTHAPEYPPMAAGTRNVRIFVSEQCFDLLVDAMAAYSKESRRFQTMRMTVQAACLRLKSHGISKQELEDFLADYAIGGDIRIFLEVGPEWSGDYDAVRAKVKEISEKPGLDKILVPFAVYLAVKYNLL</sequence>
<geneLocation type="plasmid" evidence="1">
    <name>pNL1</name>
</geneLocation>
<accession>O85950</accession>
<dbReference type="RefSeq" id="WP_010890989.1">
    <property type="nucleotide sequence ID" value="NZ_FMVR01000008.1"/>
</dbReference>
<dbReference type="AlphaFoldDB" id="O85950"/>
<name>O85950_NOVAR</name>
<reference evidence="1" key="1">
    <citation type="journal article" date="1999" name="J. Bacteriol.">
        <title>Complete sequence of a 184-kilobase catabolic plasmid from Sphingomonas aromaticivorans F199.</title>
        <authorList>
            <person name="Romine M.F."/>
            <person name="Stillwell L.C."/>
            <person name="Wong K.-K."/>
            <person name="Thurston S.J."/>
            <person name="Sisk E.C."/>
            <person name="Sensen C."/>
            <person name="Gaasterland T."/>
            <person name="Fredrickson J.K."/>
            <person name="Saffer J.D."/>
        </authorList>
    </citation>
    <scope>NUCLEOTIDE SEQUENCE</scope>
    <source>
        <strain evidence="1">F199</strain>
        <plasmid evidence="1">pNL1</plasmid>
    </source>
</reference>
<keyword evidence="1" id="KW-0614">Plasmid</keyword>
<evidence type="ECO:0000313" key="1">
    <source>
        <dbReference type="EMBL" id="AAD03967.1"/>
    </source>
</evidence>
<dbReference type="EMBL" id="AF079317">
    <property type="protein sequence ID" value="AAD03967.1"/>
    <property type="molecule type" value="Genomic_DNA"/>
</dbReference>
<gene>
    <name evidence="1" type="primary">orf916</name>
</gene>